<dbReference type="FunFam" id="1.10.10.460:FF:000001">
    <property type="entry name" value="Ribonuclease"/>
    <property type="match status" value="1"/>
</dbReference>
<dbReference type="PANTHER" id="PTHR10954:SF7">
    <property type="entry name" value="RIBONUCLEASE H2 SUBUNIT A"/>
    <property type="match status" value="1"/>
</dbReference>
<evidence type="ECO:0000313" key="13">
    <source>
        <dbReference type="Proteomes" id="UP000597762"/>
    </source>
</evidence>
<name>A0A812DE08_ACAPH</name>
<dbReference type="Proteomes" id="UP000597762">
    <property type="component" value="Unassembled WGS sequence"/>
</dbReference>
<sequence length="302" mass="33822">MDYSNFTNNNTQNFVITSEIPDVTKEKACWLGIDEAGRGPVLGPMVYGTFFSPLEEKDYLTELGLADSKTLTEEKRENIFDKMCTESKEKLGWMVEILSPTFISNSMLKRSKYNLNSLSHDSAIGLIEKVLSNGVNVTEIYVDTVGDAGKYQAKLQDKFPGIDITVAKKADATYSIVSGASICAKVTRDRVLKDWKFPENITASTDDYGSGYPNDPVTKQFLKEHMDNVFGFPQIVRFSWSTASSILEKAVPIEWEDDNVENDKPGAGCASLLTFFTSKNSKPKHKPHRFFTDRNLCQVTEL</sequence>
<gene>
    <name evidence="12" type="ORF">SPHA_54110</name>
</gene>
<dbReference type="EC" id="3.1.26.4" evidence="10"/>
<evidence type="ECO:0000259" key="11">
    <source>
        <dbReference type="PROSITE" id="PS51975"/>
    </source>
</evidence>
<dbReference type="EMBL" id="CAHIKZ030003485">
    <property type="protein sequence ID" value="CAE1300895.1"/>
    <property type="molecule type" value="Genomic_DNA"/>
</dbReference>
<dbReference type="SUPFAM" id="SSF53098">
    <property type="entry name" value="Ribonuclease H-like"/>
    <property type="match status" value="1"/>
</dbReference>
<dbReference type="CDD" id="cd07181">
    <property type="entry name" value="RNase_HII_eukaryota_like"/>
    <property type="match status" value="1"/>
</dbReference>
<dbReference type="PANTHER" id="PTHR10954">
    <property type="entry name" value="RIBONUCLEASE H2 SUBUNIT A"/>
    <property type="match status" value="1"/>
</dbReference>
<dbReference type="InterPro" id="IPR001352">
    <property type="entry name" value="RNase_HII/HIII"/>
</dbReference>
<comment type="cofactor">
    <cofactor evidence="2">
        <name>Mg(2+)</name>
        <dbReference type="ChEBI" id="CHEBI:18420"/>
    </cofactor>
</comment>
<comment type="caution">
    <text evidence="12">The sequence shown here is derived from an EMBL/GenBank/DDBJ whole genome shotgun (WGS) entry which is preliminary data.</text>
</comment>
<evidence type="ECO:0000256" key="1">
    <source>
        <dbReference type="ARBA" id="ARBA00000077"/>
    </source>
</evidence>
<keyword evidence="7 9" id="KW-0378">Hydrolase</keyword>
<dbReference type="Gene3D" id="3.30.420.10">
    <property type="entry name" value="Ribonuclease H-like superfamily/Ribonuclease H"/>
    <property type="match status" value="1"/>
</dbReference>
<evidence type="ECO:0000256" key="8">
    <source>
        <dbReference type="ARBA" id="ARBA00024981"/>
    </source>
</evidence>
<dbReference type="GO" id="GO:0032299">
    <property type="term" value="C:ribonuclease H2 complex"/>
    <property type="evidence" value="ECO:0007669"/>
    <property type="project" value="UniProtKB-ARBA"/>
</dbReference>
<evidence type="ECO:0000313" key="12">
    <source>
        <dbReference type="EMBL" id="CAE1300895.1"/>
    </source>
</evidence>
<feature type="binding site" evidence="9">
    <location>
        <position position="34"/>
    </location>
    <ligand>
        <name>a divalent metal cation</name>
        <dbReference type="ChEBI" id="CHEBI:60240"/>
    </ligand>
</feature>
<dbReference type="PROSITE" id="PS51975">
    <property type="entry name" value="RNASE_H_2"/>
    <property type="match status" value="1"/>
</dbReference>
<reference evidence="12" key="1">
    <citation type="submission" date="2021-01" db="EMBL/GenBank/DDBJ databases">
        <authorList>
            <person name="Li R."/>
            <person name="Bekaert M."/>
        </authorList>
    </citation>
    <scope>NUCLEOTIDE SEQUENCE</scope>
    <source>
        <strain evidence="12">Farmed</strain>
    </source>
</reference>
<keyword evidence="13" id="KW-1185">Reference proteome</keyword>
<dbReference type="InterPro" id="IPR036397">
    <property type="entry name" value="RNaseH_sf"/>
</dbReference>
<comment type="similarity">
    <text evidence="3">Belongs to the RNase HII family. Eukaryotic subfamily.</text>
</comment>
<feature type="binding site" evidence="9">
    <location>
        <position position="143"/>
    </location>
    <ligand>
        <name>a divalent metal cation</name>
        <dbReference type="ChEBI" id="CHEBI:60240"/>
    </ligand>
</feature>
<evidence type="ECO:0000256" key="3">
    <source>
        <dbReference type="ARBA" id="ARBA00007058"/>
    </source>
</evidence>
<dbReference type="AlphaFoldDB" id="A0A812DE08"/>
<comment type="function">
    <text evidence="8">Catalytic subunit of RNase HII, an endonuclease that specifically degrades the RNA of RNA:DNA hybrids. Participates in DNA replication, possibly by mediating the removal of lagging-strand Okazaki fragment RNA primers during DNA replication. Mediates the excision of single ribonucleotides from DNA:RNA duplexes.</text>
</comment>
<protein>
    <recommendedName>
        <fullName evidence="10">Ribonuclease</fullName>
        <ecNumber evidence="10">3.1.26.4</ecNumber>
    </recommendedName>
</protein>
<evidence type="ECO:0000256" key="7">
    <source>
        <dbReference type="ARBA" id="ARBA00022801"/>
    </source>
</evidence>
<dbReference type="GO" id="GO:0006298">
    <property type="term" value="P:mismatch repair"/>
    <property type="evidence" value="ECO:0007669"/>
    <property type="project" value="TreeGrafter"/>
</dbReference>
<dbReference type="InterPro" id="IPR023160">
    <property type="entry name" value="RNase_HII_hlx-loop-hlx_cap_dom"/>
</dbReference>
<dbReference type="Gene3D" id="1.10.10.460">
    <property type="entry name" value="Ribonuclease hii. Domain 2"/>
    <property type="match status" value="1"/>
</dbReference>
<comment type="cofactor">
    <cofactor evidence="9">
        <name>Mn(2+)</name>
        <dbReference type="ChEBI" id="CHEBI:29035"/>
    </cofactor>
    <cofactor evidence="9">
        <name>Mg(2+)</name>
        <dbReference type="ChEBI" id="CHEBI:18420"/>
    </cofactor>
    <text evidence="9">Manganese or magnesium. Binds 1 divalent metal ion per monomer in the absence of substrate. May bind a second metal ion after substrate binding.</text>
</comment>
<dbReference type="InterPro" id="IPR004649">
    <property type="entry name" value="RNase_H2_suA"/>
</dbReference>
<comment type="catalytic activity">
    <reaction evidence="1 9 10">
        <text>Endonucleolytic cleavage to 5'-phosphomonoester.</text>
        <dbReference type="EC" id="3.1.26.4"/>
    </reaction>
</comment>
<feature type="binding site" evidence="9">
    <location>
        <position position="35"/>
    </location>
    <ligand>
        <name>a divalent metal cation</name>
        <dbReference type="ChEBI" id="CHEBI:60240"/>
    </ligand>
</feature>
<dbReference type="Pfam" id="PF01351">
    <property type="entry name" value="RNase_HII"/>
    <property type="match status" value="1"/>
</dbReference>
<evidence type="ECO:0000256" key="9">
    <source>
        <dbReference type="PROSITE-ProRule" id="PRU01319"/>
    </source>
</evidence>
<dbReference type="NCBIfam" id="TIGR00729">
    <property type="entry name" value="ribonuclease HII"/>
    <property type="match status" value="1"/>
</dbReference>
<dbReference type="InterPro" id="IPR024567">
    <property type="entry name" value="RNase_HII/HIII_dom"/>
</dbReference>
<dbReference type="OrthoDB" id="7462577at2759"/>
<dbReference type="GO" id="GO:0043137">
    <property type="term" value="P:DNA replication, removal of RNA primer"/>
    <property type="evidence" value="ECO:0007669"/>
    <property type="project" value="TreeGrafter"/>
</dbReference>
<feature type="domain" description="RNase H type-2" evidence="11">
    <location>
        <begin position="28"/>
        <end position="252"/>
    </location>
</feature>
<organism evidence="12 13">
    <name type="scientific">Acanthosepion pharaonis</name>
    <name type="common">Pharaoh cuttlefish</name>
    <name type="synonym">Sepia pharaonis</name>
    <dbReference type="NCBI Taxonomy" id="158019"/>
    <lineage>
        <taxon>Eukaryota</taxon>
        <taxon>Metazoa</taxon>
        <taxon>Spiralia</taxon>
        <taxon>Lophotrochozoa</taxon>
        <taxon>Mollusca</taxon>
        <taxon>Cephalopoda</taxon>
        <taxon>Coleoidea</taxon>
        <taxon>Decapodiformes</taxon>
        <taxon>Sepiida</taxon>
        <taxon>Sepiina</taxon>
        <taxon>Sepiidae</taxon>
        <taxon>Acanthosepion</taxon>
    </lineage>
</organism>
<proteinExistence type="inferred from homology"/>
<evidence type="ECO:0000256" key="5">
    <source>
        <dbReference type="ARBA" id="ARBA00022723"/>
    </source>
</evidence>
<keyword evidence="5 9" id="KW-0479">Metal-binding</keyword>
<dbReference type="GO" id="GO:0003723">
    <property type="term" value="F:RNA binding"/>
    <property type="evidence" value="ECO:0007669"/>
    <property type="project" value="UniProtKB-UniRule"/>
</dbReference>
<dbReference type="FunFam" id="3.30.420.10:FF:000016">
    <property type="entry name" value="Ribonuclease"/>
    <property type="match status" value="1"/>
</dbReference>
<evidence type="ECO:0000256" key="6">
    <source>
        <dbReference type="ARBA" id="ARBA00022759"/>
    </source>
</evidence>
<keyword evidence="6 9" id="KW-0255">Endonuclease</keyword>
<dbReference type="GO" id="GO:0046872">
    <property type="term" value="F:metal ion binding"/>
    <property type="evidence" value="ECO:0007669"/>
    <property type="project" value="UniProtKB-KW"/>
</dbReference>
<keyword evidence="4 9" id="KW-0540">Nuclease</keyword>
<dbReference type="GO" id="GO:0004523">
    <property type="term" value="F:RNA-DNA hybrid ribonuclease activity"/>
    <property type="evidence" value="ECO:0007669"/>
    <property type="project" value="UniProtKB-UniRule"/>
</dbReference>
<evidence type="ECO:0000256" key="4">
    <source>
        <dbReference type="ARBA" id="ARBA00022722"/>
    </source>
</evidence>
<evidence type="ECO:0000256" key="10">
    <source>
        <dbReference type="RuleBase" id="RU003515"/>
    </source>
</evidence>
<accession>A0A812DE08</accession>
<comment type="function">
    <text evidence="10">Endonuclease that specifically degrades the RNA of RNA-DNA hybrids.</text>
</comment>
<dbReference type="InterPro" id="IPR012337">
    <property type="entry name" value="RNaseH-like_sf"/>
</dbReference>
<evidence type="ECO:0000256" key="2">
    <source>
        <dbReference type="ARBA" id="ARBA00001946"/>
    </source>
</evidence>